<feature type="domain" description="SLC12A transporter C-terminal" evidence="5">
    <location>
        <begin position="50"/>
        <end position="296"/>
    </location>
</feature>
<keyword evidence="7" id="KW-1185">Reference proteome</keyword>
<dbReference type="PANTHER" id="PTHR11827:SF103">
    <property type="entry name" value="SODIUM CHLORIDE COTRANSPORTER 69, ISOFORM E"/>
    <property type="match status" value="1"/>
</dbReference>
<dbReference type="GO" id="GO:0055064">
    <property type="term" value="P:chloride ion homeostasis"/>
    <property type="evidence" value="ECO:0007669"/>
    <property type="project" value="TreeGrafter"/>
</dbReference>
<name>A0A7J7KAU4_BUGNE</name>
<dbReference type="GO" id="GO:0016020">
    <property type="term" value="C:membrane"/>
    <property type="evidence" value="ECO:0007669"/>
    <property type="project" value="UniProtKB-SubCell"/>
</dbReference>
<dbReference type="PANTHER" id="PTHR11827">
    <property type="entry name" value="SOLUTE CARRIER FAMILY 12, CATION COTRANSPORTERS"/>
    <property type="match status" value="1"/>
</dbReference>
<accession>A0A7J7KAU4</accession>
<dbReference type="GO" id="GO:0055075">
    <property type="term" value="P:potassium ion homeostasis"/>
    <property type="evidence" value="ECO:0007669"/>
    <property type="project" value="TreeGrafter"/>
</dbReference>
<dbReference type="GO" id="GO:0008511">
    <property type="term" value="F:sodium:potassium:chloride symporter activity"/>
    <property type="evidence" value="ECO:0007669"/>
    <property type="project" value="TreeGrafter"/>
</dbReference>
<dbReference type="InterPro" id="IPR004842">
    <property type="entry name" value="SLC12A_fam"/>
</dbReference>
<keyword evidence="2" id="KW-0812">Transmembrane</keyword>
<dbReference type="GO" id="GO:1990573">
    <property type="term" value="P:potassium ion import across plasma membrane"/>
    <property type="evidence" value="ECO:0007669"/>
    <property type="project" value="TreeGrafter"/>
</dbReference>
<comment type="caution">
    <text evidence="6">The sequence shown here is derived from an EMBL/GenBank/DDBJ whole genome shotgun (WGS) entry which is preliminary data.</text>
</comment>
<evidence type="ECO:0000313" key="6">
    <source>
        <dbReference type="EMBL" id="KAF6035064.1"/>
    </source>
</evidence>
<keyword evidence="4" id="KW-0472">Membrane</keyword>
<protein>
    <submittedName>
        <fullName evidence="6">Ncc69</fullName>
    </submittedName>
</protein>
<keyword evidence="3" id="KW-1133">Transmembrane helix</keyword>
<dbReference type="OrthoDB" id="2020542at2759"/>
<evidence type="ECO:0000256" key="3">
    <source>
        <dbReference type="ARBA" id="ARBA00022989"/>
    </source>
</evidence>
<evidence type="ECO:0000256" key="2">
    <source>
        <dbReference type="ARBA" id="ARBA00022692"/>
    </source>
</evidence>
<dbReference type="InterPro" id="IPR018491">
    <property type="entry name" value="SLC12_C"/>
</dbReference>
<proteinExistence type="predicted"/>
<dbReference type="Proteomes" id="UP000593567">
    <property type="component" value="Unassembled WGS sequence"/>
</dbReference>
<dbReference type="Pfam" id="PF03522">
    <property type="entry name" value="SLC12"/>
    <property type="match status" value="1"/>
</dbReference>
<evidence type="ECO:0000313" key="7">
    <source>
        <dbReference type="Proteomes" id="UP000593567"/>
    </source>
</evidence>
<evidence type="ECO:0000259" key="5">
    <source>
        <dbReference type="Pfam" id="PF03522"/>
    </source>
</evidence>
<dbReference type="AlphaFoldDB" id="A0A7J7KAU4"/>
<evidence type="ECO:0000256" key="4">
    <source>
        <dbReference type="ARBA" id="ARBA00023136"/>
    </source>
</evidence>
<dbReference type="EMBL" id="VXIV02000943">
    <property type="protein sequence ID" value="KAF6035064.1"/>
    <property type="molecule type" value="Genomic_DNA"/>
</dbReference>
<organism evidence="6 7">
    <name type="scientific">Bugula neritina</name>
    <name type="common">Brown bryozoan</name>
    <name type="synonym">Sertularia neritina</name>
    <dbReference type="NCBI Taxonomy" id="10212"/>
    <lineage>
        <taxon>Eukaryota</taxon>
        <taxon>Metazoa</taxon>
        <taxon>Spiralia</taxon>
        <taxon>Lophotrochozoa</taxon>
        <taxon>Bryozoa</taxon>
        <taxon>Gymnolaemata</taxon>
        <taxon>Cheilostomatida</taxon>
        <taxon>Flustrina</taxon>
        <taxon>Buguloidea</taxon>
        <taxon>Bugulidae</taxon>
        <taxon>Bugula</taxon>
    </lineage>
</organism>
<sequence length="296" mass="33586">MFPCVMLKGRSELLHASVPLMCLYTAIHLQGCLFKERCSMFYILLATSKSQKQALTTAAAQSKKDVTDEGAEEEDVEFDPDEVAMTTFIGSKRLQRNKVPEVNRFHQKQKKGTIDVWWLFDDGGLTLLIPYILSTKLYWQDCKLRVFLAGTKKGELNKERKNMATLLSKFRIEYHDMEVIPSFGKAPSKNSEQIFKATVEPFRKHSTGSNSVDNNMIISDEALVDNKDRTNRHLRTRDLVCEKSSAAALIVMTLPVPRKGLPAPLYMAWLDCLTKNLPAPVLLLRGNQESVMTFYS</sequence>
<comment type="subcellular location">
    <subcellularLocation>
        <location evidence="1">Membrane</location>
        <topology evidence="1">Multi-pass membrane protein</topology>
    </subcellularLocation>
</comment>
<dbReference type="GO" id="GO:0055078">
    <property type="term" value="P:sodium ion homeostasis"/>
    <property type="evidence" value="ECO:0007669"/>
    <property type="project" value="TreeGrafter"/>
</dbReference>
<evidence type="ECO:0000256" key="1">
    <source>
        <dbReference type="ARBA" id="ARBA00004141"/>
    </source>
</evidence>
<gene>
    <name evidence="6" type="ORF">EB796_006623</name>
</gene>
<reference evidence="6" key="1">
    <citation type="submission" date="2020-06" db="EMBL/GenBank/DDBJ databases">
        <title>Draft genome of Bugula neritina, a colonial animal packing powerful symbionts and potential medicines.</title>
        <authorList>
            <person name="Rayko M."/>
        </authorList>
    </citation>
    <scope>NUCLEOTIDE SEQUENCE [LARGE SCALE GENOMIC DNA]</scope>
    <source>
        <strain evidence="6">Kwan_BN1</strain>
    </source>
</reference>
<dbReference type="GO" id="GO:0006884">
    <property type="term" value="P:cell volume homeostasis"/>
    <property type="evidence" value="ECO:0007669"/>
    <property type="project" value="TreeGrafter"/>
</dbReference>